<gene>
    <name evidence="2" type="ORF">DFJ67_5105</name>
</gene>
<feature type="transmembrane region" description="Helical" evidence="1">
    <location>
        <begin position="179"/>
        <end position="196"/>
    </location>
</feature>
<keyword evidence="1" id="KW-0812">Transmembrane</keyword>
<evidence type="ECO:0000256" key="1">
    <source>
        <dbReference type="SAM" id="Phobius"/>
    </source>
</evidence>
<protein>
    <submittedName>
        <fullName evidence="2">Uncharacterized protein</fullName>
    </submittedName>
</protein>
<keyword evidence="1" id="KW-0472">Membrane</keyword>
<evidence type="ECO:0000313" key="3">
    <source>
        <dbReference type="Proteomes" id="UP000256913"/>
    </source>
</evidence>
<comment type="caution">
    <text evidence="2">The sequence shown here is derived from an EMBL/GenBank/DDBJ whole genome shotgun (WGS) entry which is preliminary data.</text>
</comment>
<keyword evidence="3" id="KW-1185">Reference proteome</keyword>
<dbReference type="AlphaFoldDB" id="A0A3D9ZQC6"/>
<keyword evidence="1" id="KW-1133">Transmembrane helix</keyword>
<accession>A0A3D9ZQC6</accession>
<dbReference type="EMBL" id="QUMQ01000001">
    <property type="protein sequence ID" value="REF99079.1"/>
    <property type="molecule type" value="Genomic_DNA"/>
</dbReference>
<proteinExistence type="predicted"/>
<sequence length="266" mass="28549">MPLGPLPLSQGEFDELIRTIDEGIRRVEGLANGLIDRVNDALRFLGPFAQGALDLLGRFRDLMMKFFSEVGKFFTRWGVPWTLYDHGQTWTREVGGPVHEQTNKVEAGQMLVDDYWVGTAATAYTGILPLQAKALAAIKAATDDLDDALWKIGAGIIAFWLAIAAALIPLIVELIAEAAVALGIVTAPAAAGAAAASTAKAIALVTAAVTLSIAYLTTLWTEMRDLDQRLHNSDGLPGGKWPTLVSDISNGRVHDSGKTLDWNIKS</sequence>
<evidence type="ECO:0000313" key="2">
    <source>
        <dbReference type="EMBL" id="REF99079.1"/>
    </source>
</evidence>
<reference evidence="2 3" key="1">
    <citation type="submission" date="2018-08" db="EMBL/GenBank/DDBJ databases">
        <title>Sequencing the genomes of 1000 actinobacteria strains.</title>
        <authorList>
            <person name="Klenk H.-P."/>
        </authorList>
    </citation>
    <scope>NUCLEOTIDE SEQUENCE [LARGE SCALE GENOMIC DNA]</scope>
    <source>
        <strain evidence="2 3">DSM 44099</strain>
    </source>
</reference>
<name>A0A3D9ZQC6_9ACTN</name>
<dbReference type="Proteomes" id="UP000256913">
    <property type="component" value="Unassembled WGS sequence"/>
</dbReference>
<feature type="transmembrane region" description="Helical" evidence="1">
    <location>
        <begin position="148"/>
        <end position="172"/>
    </location>
</feature>
<organism evidence="2 3">
    <name type="scientific">Asanoa ferruginea</name>
    <dbReference type="NCBI Taxonomy" id="53367"/>
    <lineage>
        <taxon>Bacteria</taxon>
        <taxon>Bacillati</taxon>
        <taxon>Actinomycetota</taxon>
        <taxon>Actinomycetes</taxon>
        <taxon>Micromonosporales</taxon>
        <taxon>Micromonosporaceae</taxon>
        <taxon>Asanoa</taxon>
    </lineage>
</organism>
<feature type="transmembrane region" description="Helical" evidence="1">
    <location>
        <begin position="202"/>
        <end position="221"/>
    </location>
</feature>